<organism evidence="1 2">
    <name type="scientific">Aspergillus heteromorphus CBS 117.55</name>
    <dbReference type="NCBI Taxonomy" id="1448321"/>
    <lineage>
        <taxon>Eukaryota</taxon>
        <taxon>Fungi</taxon>
        <taxon>Dikarya</taxon>
        <taxon>Ascomycota</taxon>
        <taxon>Pezizomycotina</taxon>
        <taxon>Eurotiomycetes</taxon>
        <taxon>Eurotiomycetidae</taxon>
        <taxon>Eurotiales</taxon>
        <taxon>Aspergillaceae</taxon>
        <taxon>Aspergillus</taxon>
        <taxon>Aspergillus subgen. Circumdati</taxon>
    </lineage>
</organism>
<sequence>MRIRRVALSPDGPGARMRTLCSARTARPRPSLLLLLPFLSSSSSSYPQHLPTAQRHPPSPRPSIILLALQQPPLTPPANPGWIVEPITTSLRLFLSPTNRATT</sequence>
<name>A0A317X7A5_9EURO</name>
<dbReference type="GeneID" id="37060696"/>
<keyword evidence="2" id="KW-1185">Reference proteome</keyword>
<dbReference type="RefSeq" id="XP_025404497.1">
    <property type="nucleotide sequence ID" value="XM_025538459.1"/>
</dbReference>
<dbReference type="VEuPathDB" id="FungiDB:BO70DRAFT_18460"/>
<accession>A0A317X7A5</accession>
<dbReference type="AlphaFoldDB" id="A0A317X7A5"/>
<protein>
    <submittedName>
        <fullName evidence="1">Uncharacterized protein</fullName>
    </submittedName>
</protein>
<reference evidence="1 2" key="1">
    <citation type="submission" date="2016-12" db="EMBL/GenBank/DDBJ databases">
        <title>The genomes of Aspergillus section Nigri reveals drivers in fungal speciation.</title>
        <authorList>
            <consortium name="DOE Joint Genome Institute"/>
            <person name="Vesth T.C."/>
            <person name="Nybo J."/>
            <person name="Theobald S."/>
            <person name="Brandl J."/>
            <person name="Frisvad J.C."/>
            <person name="Nielsen K.F."/>
            <person name="Lyhne E.K."/>
            <person name="Kogle M.E."/>
            <person name="Kuo A."/>
            <person name="Riley R."/>
            <person name="Clum A."/>
            <person name="Nolan M."/>
            <person name="Lipzen A."/>
            <person name="Salamov A."/>
            <person name="Henrissat B."/>
            <person name="Wiebenga A."/>
            <person name="De Vries R.P."/>
            <person name="Grigoriev I.V."/>
            <person name="Mortensen U.H."/>
            <person name="Andersen M.R."/>
            <person name="Baker S.E."/>
        </authorList>
    </citation>
    <scope>NUCLEOTIDE SEQUENCE [LARGE SCALE GENOMIC DNA]</scope>
    <source>
        <strain evidence="1 2">CBS 117.55</strain>
    </source>
</reference>
<evidence type="ECO:0000313" key="1">
    <source>
        <dbReference type="EMBL" id="PWY92758.1"/>
    </source>
</evidence>
<dbReference type="Proteomes" id="UP000247233">
    <property type="component" value="Unassembled WGS sequence"/>
</dbReference>
<proteinExistence type="predicted"/>
<dbReference type="EMBL" id="MSFL01000001">
    <property type="protein sequence ID" value="PWY92758.1"/>
    <property type="molecule type" value="Genomic_DNA"/>
</dbReference>
<evidence type="ECO:0000313" key="2">
    <source>
        <dbReference type="Proteomes" id="UP000247233"/>
    </source>
</evidence>
<gene>
    <name evidence="1" type="ORF">BO70DRAFT_18460</name>
</gene>
<comment type="caution">
    <text evidence="1">The sequence shown here is derived from an EMBL/GenBank/DDBJ whole genome shotgun (WGS) entry which is preliminary data.</text>
</comment>